<evidence type="ECO:0000256" key="1">
    <source>
        <dbReference type="SAM" id="MobiDB-lite"/>
    </source>
</evidence>
<feature type="compositionally biased region" description="Polar residues" evidence="1">
    <location>
        <begin position="514"/>
        <end position="527"/>
    </location>
</feature>
<evidence type="ECO:0008006" key="4">
    <source>
        <dbReference type="Google" id="ProtNLM"/>
    </source>
</evidence>
<dbReference type="EMBL" id="JAACJP010000016">
    <property type="protein sequence ID" value="KAF5379464.1"/>
    <property type="molecule type" value="Genomic_DNA"/>
</dbReference>
<name>A0A8H5M3M2_9AGAR</name>
<sequence length="1640" mass="182390">MPFIPGPLRPPPVSDERPDSPPPVFNPTTRPFTGLELTVSGLDRSGPQSAIDHLRKIVADLIKNGQDLPDLEITPGSYRTAQDNIDYATVLLTGPLKASPRPDVLELVRRTLDNVNGITALWRIQHGPDKSRQLAFATQNRQDASDLKNKLDSIFQHQHHEVQATTIAKTGARVTYTFVHRNSVDVLVTNKPVLENRPGGNPTTLTPIVPRYIQPLYGLEVAITNVGGYPQAQVIIDSYIRSKYGTDAWRSSRLELDGTVYTVILRDPDIITSFLTDPFEAFPDANQAFKPNKPDYLYNLNTASLPTITSTVRAASEESPFVRQQLDGLGMQIQTLSQALNKITLDHHDLVEAMHSAQDRYTNMFTNTIVLQMKLSQQLLAQSELSSLRNSLSTAQLLLTMATSEAQRSQVAQHIIDLNQRVIEEQRNVAELRKSADTFLNSLLPATMSATNILTFPTQPPSSPPGLPAPTSLASPAPLPPEQVPGLAPPLASSSKKRPRQETDDTDGARPQAALTTSRDGSLQNLNMEVDPSSHPTASTQVSPTTPPLPSNCNPFCRKVNSGPSGPRRLFPTHGNPIYHDHPRSLPSRSIRFLPQNYLHDYLSLYPFRHLPFRLLSALRPLTPTFPSASCLSALLSSLSSRVGVSCIPLGPRPTTSKWHSAPRAYRPRFLLSFIVFYFLFSLFFSSTCVRASFPPMGSGSAVFRTVAINANGLADPMKIAAISDMMHSVRPNALVIGETKSPHRVSSRLNLRDYSVHESPGKPAGHRNRGKWGVIVAVHRSISCGSPLPLPPSLDGRALALDLIIPTTNNQGFTHRLIGVYAPWDPGVAPHQFWPELIDLCNSTPHSWSLHGDFNATIAFSESSATTARMSNSRVAYSTFLRATSGIDLWAQIPDRHVNDTYTYKGHNTDPDNPKFHSPQVRSIIDRAAASNLGTISGSISTLSHFIPSTDHLPVLSQLVLTPPATIPGAPSVPTELPPSSYAPCFCFPHRSQTNRFKDFAHAVDHRLDEKDLDTFSVTDDPTFDTAYHQMTEILLQAARESFDLPKPAASKVTKPTNSTIRIIMRKLHRINRLISALNTLHTTGLDRYPCTPWAPRYYASFLASHQPNYSTKGYQHYLKLLRRHLNRIRFAEERECRRELLSQQSAGKISAVLRGGSAKQLFPHHFSQLPLALSSNPSSDPDTIFTGTDHVKSITTQYFSRLYHRTPRAPQEKPWMDSPSVRTIAQRTAAEPFVWPQLLDLPNLRSLLSRGNARPTPGPDGWEKWFIKHLSDRALSIVLRLTNYTISSSHFPASVKHTNISTIHKRGPPLFLSNYRGIACNNFLLNPPFAWLNTLLGPYVAKHGLIPECQIATQPGVQGRDLISFISQIQKHADRTRTPLYILQRDQKKGFDMLQPEGFYDAITAYGLPPSIIDLDRSSQEQVPYRVKTAYGFTEPFLVDGVTKQGGSLSPLKCTLTTSLGNRWLSDLQHDQPGEIHIKSINHARLDVPHVPSEASNLRVSMIEAMDDSLLLYSSIPLLLSMARHADRFQATYGWETEWRKSAFYAYNSPFYPNSSPTPTISIPSVDYANPSSPTTLHHDVRVVTSHAVFLRVPINQPDLHFQHIYDIISDFNFPLLHRRLPLTALRRLISQCLTSKI</sequence>
<dbReference type="InterPro" id="IPR036691">
    <property type="entry name" value="Endo/exonu/phosph_ase_sf"/>
</dbReference>
<keyword evidence="3" id="KW-1185">Reference proteome</keyword>
<dbReference type="SUPFAM" id="SSF56219">
    <property type="entry name" value="DNase I-like"/>
    <property type="match status" value="1"/>
</dbReference>
<proteinExistence type="predicted"/>
<evidence type="ECO:0000313" key="2">
    <source>
        <dbReference type="EMBL" id="KAF5379464.1"/>
    </source>
</evidence>
<feature type="compositionally biased region" description="Polar residues" evidence="1">
    <location>
        <begin position="534"/>
        <end position="544"/>
    </location>
</feature>
<feature type="compositionally biased region" description="Pro residues" evidence="1">
    <location>
        <begin position="1"/>
        <end position="13"/>
    </location>
</feature>
<feature type="region of interest" description="Disordered" evidence="1">
    <location>
        <begin position="1"/>
        <end position="31"/>
    </location>
</feature>
<organism evidence="2 3">
    <name type="scientific">Tricholomella constricta</name>
    <dbReference type="NCBI Taxonomy" id="117010"/>
    <lineage>
        <taxon>Eukaryota</taxon>
        <taxon>Fungi</taxon>
        <taxon>Dikarya</taxon>
        <taxon>Basidiomycota</taxon>
        <taxon>Agaricomycotina</taxon>
        <taxon>Agaricomycetes</taxon>
        <taxon>Agaricomycetidae</taxon>
        <taxon>Agaricales</taxon>
        <taxon>Tricholomatineae</taxon>
        <taxon>Lyophyllaceae</taxon>
        <taxon>Tricholomella</taxon>
    </lineage>
</organism>
<protein>
    <recommendedName>
        <fullName evidence="4">Reverse transcriptase domain-containing protein</fullName>
    </recommendedName>
</protein>
<gene>
    <name evidence="2" type="ORF">D9615_006597</name>
</gene>
<dbReference type="Proteomes" id="UP000565441">
    <property type="component" value="Unassembled WGS sequence"/>
</dbReference>
<dbReference type="GO" id="GO:0003824">
    <property type="term" value="F:catalytic activity"/>
    <property type="evidence" value="ECO:0007669"/>
    <property type="project" value="InterPro"/>
</dbReference>
<dbReference type="PANTHER" id="PTHR19446">
    <property type="entry name" value="REVERSE TRANSCRIPTASES"/>
    <property type="match status" value="1"/>
</dbReference>
<feature type="compositionally biased region" description="Pro residues" evidence="1">
    <location>
        <begin position="458"/>
        <end position="468"/>
    </location>
</feature>
<feature type="region of interest" description="Disordered" evidence="1">
    <location>
        <begin position="454"/>
        <end position="569"/>
    </location>
</feature>
<accession>A0A8H5M3M2</accession>
<evidence type="ECO:0000313" key="3">
    <source>
        <dbReference type="Proteomes" id="UP000565441"/>
    </source>
</evidence>
<dbReference type="OrthoDB" id="445826at2759"/>
<comment type="caution">
    <text evidence="2">The sequence shown here is derived from an EMBL/GenBank/DDBJ whole genome shotgun (WGS) entry which is preliminary data.</text>
</comment>
<reference evidence="2 3" key="1">
    <citation type="journal article" date="2020" name="ISME J.">
        <title>Uncovering the hidden diversity of litter-decomposition mechanisms in mushroom-forming fungi.</title>
        <authorList>
            <person name="Floudas D."/>
            <person name="Bentzer J."/>
            <person name="Ahren D."/>
            <person name="Johansson T."/>
            <person name="Persson P."/>
            <person name="Tunlid A."/>
        </authorList>
    </citation>
    <scope>NUCLEOTIDE SEQUENCE [LARGE SCALE GENOMIC DNA]</scope>
    <source>
        <strain evidence="2 3">CBS 661.87</strain>
    </source>
</reference>
<dbReference type="Gene3D" id="3.60.10.10">
    <property type="entry name" value="Endonuclease/exonuclease/phosphatase"/>
    <property type="match status" value="1"/>
</dbReference>